<evidence type="ECO:0000256" key="1">
    <source>
        <dbReference type="ARBA" id="ARBA00022670"/>
    </source>
</evidence>
<dbReference type="InterPro" id="IPR021190">
    <property type="entry name" value="Pept_M10A"/>
</dbReference>
<feature type="compositionally biased region" description="Basic and acidic residues" evidence="8">
    <location>
        <begin position="1"/>
        <end position="20"/>
    </location>
</feature>
<comment type="cofactor">
    <cofactor evidence="7">
        <name>Zn(2+)</name>
        <dbReference type="ChEBI" id="CHEBI:29105"/>
    </cofactor>
    <text evidence="7">Binds 2 Zn(2+) ions per subunit.</text>
</comment>
<keyword evidence="5" id="KW-0482">Metalloprotease</keyword>
<protein>
    <submittedName>
        <fullName evidence="10">Matrix metallopeptidase</fullName>
    </submittedName>
</protein>
<dbReference type="PRINTS" id="PR00138">
    <property type="entry name" value="MATRIXIN"/>
</dbReference>
<evidence type="ECO:0000313" key="10">
    <source>
        <dbReference type="EMBL" id="KAK6530531.1"/>
    </source>
</evidence>
<evidence type="ECO:0000256" key="7">
    <source>
        <dbReference type="PIRSR" id="PIRSR621190-2"/>
    </source>
</evidence>
<evidence type="ECO:0000256" key="2">
    <source>
        <dbReference type="ARBA" id="ARBA00022723"/>
    </source>
</evidence>
<feature type="region of interest" description="Disordered" evidence="8">
    <location>
        <begin position="1"/>
        <end position="27"/>
    </location>
</feature>
<dbReference type="EMBL" id="JAVHJO010000013">
    <property type="protein sequence ID" value="KAK6530531.1"/>
    <property type="molecule type" value="Genomic_DNA"/>
</dbReference>
<dbReference type="PANTHER" id="PTHR10201:SF323">
    <property type="entry name" value="MATRIX METALLOPROTEINASE-21"/>
    <property type="match status" value="1"/>
</dbReference>
<comment type="caution">
    <text evidence="10">The sequence shown here is derived from an EMBL/GenBank/DDBJ whole genome shotgun (WGS) entry which is preliminary data.</text>
</comment>
<name>A0AAV9X0C3_9PEZI</name>
<evidence type="ECO:0000256" key="5">
    <source>
        <dbReference type="ARBA" id="ARBA00023049"/>
    </source>
</evidence>
<feature type="domain" description="Peptidase metallopeptidase" evidence="9">
    <location>
        <begin position="25"/>
        <end position="183"/>
    </location>
</feature>
<feature type="active site" evidence="6">
    <location>
        <position position="139"/>
    </location>
</feature>
<dbReference type="GO" id="GO:0008270">
    <property type="term" value="F:zinc ion binding"/>
    <property type="evidence" value="ECO:0007669"/>
    <property type="project" value="InterPro"/>
</dbReference>
<evidence type="ECO:0000256" key="3">
    <source>
        <dbReference type="ARBA" id="ARBA00022801"/>
    </source>
</evidence>
<dbReference type="Pfam" id="PF00413">
    <property type="entry name" value="Peptidase_M10"/>
    <property type="match status" value="1"/>
</dbReference>
<evidence type="ECO:0000256" key="8">
    <source>
        <dbReference type="SAM" id="MobiDB-lite"/>
    </source>
</evidence>
<dbReference type="AlphaFoldDB" id="A0AAV9X0C3"/>
<evidence type="ECO:0000256" key="6">
    <source>
        <dbReference type="PIRSR" id="PIRSR621190-1"/>
    </source>
</evidence>
<evidence type="ECO:0000259" key="9">
    <source>
        <dbReference type="SMART" id="SM00235"/>
    </source>
</evidence>
<dbReference type="PANTHER" id="PTHR10201">
    <property type="entry name" value="MATRIX METALLOPROTEINASE"/>
    <property type="match status" value="1"/>
</dbReference>
<feature type="binding site" evidence="7">
    <location>
        <position position="138"/>
    </location>
    <ligand>
        <name>Zn(2+)</name>
        <dbReference type="ChEBI" id="CHEBI:29105"/>
        <label>2</label>
        <note>catalytic</note>
    </ligand>
</feature>
<keyword evidence="11" id="KW-1185">Reference proteome</keyword>
<accession>A0AAV9X0C3</accession>
<dbReference type="InterPro" id="IPR024079">
    <property type="entry name" value="MetalloPept_cat_dom_sf"/>
</dbReference>
<dbReference type="InterPro" id="IPR006026">
    <property type="entry name" value="Peptidase_Metallo"/>
</dbReference>
<dbReference type="SUPFAM" id="SSF55486">
    <property type="entry name" value="Metalloproteases ('zincins'), catalytic domain"/>
    <property type="match status" value="1"/>
</dbReference>
<comment type="cofactor">
    <cofactor evidence="7">
        <name>Ca(2+)</name>
        <dbReference type="ChEBI" id="CHEBI:29108"/>
    </cofactor>
    <text evidence="7">Can bind about 5 Ca(2+) ions per subunit.</text>
</comment>
<keyword evidence="1" id="KW-0645">Protease</keyword>
<dbReference type="Proteomes" id="UP001365542">
    <property type="component" value="Unassembled WGS sequence"/>
</dbReference>
<feature type="binding site" evidence="7">
    <location>
        <position position="148"/>
    </location>
    <ligand>
        <name>Zn(2+)</name>
        <dbReference type="ChEBI" id="CHEBI:29105"/>
        <label>2</label>
        <note>catalytic</note>
    </ligand>
</feature>
<proteinExistence type="predicted"/>
<feature type="binding site" evidence="7">
    <location>
        <position position="90"/>
    </location>
    <ligand>
        <name>Zn(2+)</name>
        <dbReference type="ChEBI" id="CHEBI:29105"/>
        <label>1</label>
    </ligand>
</feature>
<gene>
    <name evidence="10" type="primary">MMP7_1</name>
    <name evidence="10" type="ORF">TWF694_003873</name>
</gene>
<dbReference type="GO" id="GO:0006508">
    <property type="term" value="P:proteolysis"/>
    <property type="evidence" value="ECO:0007669"/>
    <property type="project" value="UniProtKB-KW"/>
</dbReference>
<feature type="binding site" evidence="7">
    <location>
        <position position="156"/>
    </location>
    <ligand>
        <name>Zn(2+)</name>
        <dbReference type="ChEBI" id="CHEBI:29105"/>
        <label>2</label>
        <note>catalytic</note>
    </ligand>
</feature>
<keyword evidence="2 7" id="KW-0479">Metal-binding</keyword>
<evidence type="ECO:0000313" key="11">
    <source>
        <dbReference type="Proteomes" id="UP001365542"/>
    </source>
</evidence>
<dbReference type="InterPro" id="IPR001818">
    <property type="entry name" value="Pept_M10_metallopeptidase"/>
</dbReference>
<reference evidence="10 11" key="1">
    <citation type="submission" date="2019-10" db="EMBL/GenBank/DDBJ databases">
        <authorList>
            <person name="Palmer J.M."/>
        </authorList>
    </citation>
    <scope>NUCLEOTIDE SEQUENCE [LARGE SCALE GENOMIC DNA]</scope>
    <source>
        <strain evidence="10 11">TWF694</strain>
    </source>
</reference>
<feature type="binding site" evidence="7">
    <location>
        <position position="119"/>
    </location>
    <ligand>
        <name>Ca(2+)</name>
        <dbReference type="ChEBI" id="CHEBI:29108"/>
        <label>1</label>
    </ligand>
</feature>
<dbReference type="Gene3D" id="3.40.390.10">
    <property type="entry name" value="Collagenase (Catalytic Domain)"/>
    <property type="match status" value="1"/>
</dbReference>
<dbReference type="GO" id="GO:0004222">
    <property type="term" value="F:metalloendopeptidase activity"/>
    <property type="evidence" value="ECO:0007669"/>
    <property type="project" value="InterPro"/>
</dbReference>
<keyword evidence="7" id="KW-0106">Calcium</keyword>
<dbReference type="GO" id="GO:0031012">
    <property type="term" value="C:extracellular matrix"/>
    <property type="evidence" value="ECO:0007669"/>
    <property type="project" value="InterPro"/>
</dbReference>
<evidence type="ECO:0000256" key="4">
    <source>
        <dbReference type="ARBA" id="ARBA00022833"/>
    </source>
</evidence>
<sequence length="238" mass="27303">MCSSDAHDAHESQNDLEKRQTRYGGNPVWPRGTTFKWRLEGTIQGLDQTSMESAMERAFRKWESLTGFKFMKVSQSPNVRISVKGPNQVDREFQRTTLAVGGGTWIGTTRMNGSIKFNDTRNKSVRWNVPTFHNVCLHEFGHVLGLDHVPVRTAVMAATLIEYSRDQVLTNPDINAYRRYYGIQNPGPQRQLIAQGETPRDKDEDEKHGQRQWIDSIANINSTNTTIIKRSGPRDWRR</sequence>
<feature type="binding site" evidence="7">
    <location>
        <position position="142"/>
    </location>
    <ligand>
        <name>Zn(2+)</name>
        <dbReference type="ChEBI" id="CHEBI:29105"/>
        <label>2</label>
        <note>catalytic</note>
    </ligand>
</feature>
<keyword evidence="3" id="KW-0378">Hydrolase</keyword>
<organism evidence="10 11">
    <name type="scientific">Orbilia ellipsospora</name>
    <dbReference type="NCBI Taxonomy" id="2528407"/>
    <lineage>
        <taxon>Eukaryota</taxon>
        <taxon>Fungi</taxon>
        <taxon>Dikarya</taxon>
        <taxon>Ascomycota</taxon>
        <taxon>Pezizomycotina</taxon>
        <taxon>Orbiliomycetes</taxon>
        <taxon>Orbiliales</taxon>
        <taxon>Orbiliaceae</taxon>
        <taxon>Orbilia</taxon>
    </lineage>
</organism>
<dbReference type="SMART" id="SM00235">
    <property type="entry name" value="ZnMc"/>
    <property type="match status" value="1"/>
</dbReference>
<keyword evidence="4 7" id="KW-0862">Zinc</keyword>